<dbReference type="OrthoDB" id="9789256at2"/>
<name>I4C169_DESTA</name>
<proteinExistence type="inferred from homology"/>
<dbReference type="Proteomes" id="UP000006055">
    <property type="component" value="Chromosome"/>
</dbReference>
<dbReference type="PANTHER" id="PTHR30349:SF64">
    <property type="entry name" value="PROPHAGE INTEGRASE INTD-RELATED"/>
    <property type="match status" value="1"/>
</dbReference>
<sequence length="368" mass="42492">MGRKKIPGLVNRKGIWHIDKVIRGRRICESTGTGDLEEAEKYLARRREQIRQAEVYGVRPPRSFRQAMIKYMNETEKATLEKDAWNLKRIEPYIGGLPIENVHMGTLRPYIEDAKRKGLKHRTINMPLEVVRHILNLAAGEWLDENGLTWLRSAPKIRLLPRSDARDPYPLSWDEQQKLFAILPEHLRVMCSFAVNTGCRDSEVCGLRWEYEVEVPELNTSVFIIPGQRIKNRQDKVVILNKVAEEIIELVRPRHQEWVFTYDGHPLRTMNTTAWKAARKKVNLEHVRIHDLRHTFGRRLRAAGVSFEDRQDLLGHKSGRVTTHYSMPELRSLMAAANAVCVDQSRKSPALTILRKKIPLTVVSNVAG</sequence>
<protein>
    <submittedName>
        <fullName evidence="5">Site-specific recombinase XerD</fullName>
    </submittedName>
</protein>
<evidence type="ECO:0000256" key="1">
    <source>
        <dbReference type="ARBA" id="ARBA00008857"/>
    </source>
</evidence>
<evidence type="ECO:0000256" key="3">
    <source>
        <dbReference type="ARBA" id="ARBA00023172"/>
    </source>
</evidence>
<dbReference type="Pfam" id="PF00589">
    <property type="entry name" value="Phage_integrase"/>
    <property type="match status" value="1"/>
</dbReference>
<dbReference type="HOGENOM" id="CLU_027562_17_7_7"/>
<keyword evidence="2" id="KW-0238">DNA-binding</keyword>
<dbReference type="InterPro" id="IPR002104">
    <property type="entry name" value="Integrase_catalytic"/>
</dbReference>
<dbReference type="RefSeq" id="WP_014808466.1">
    <property type="nucleotide sequence ID" value="NC_018025.1"/>
</dbReference>
<evidence type="ECO:0000259" key="4">
    <source>
        <dbReference type="PROSITE" id="PS51898"/>
    </source>
</evidence>
<dbReference type="GO" id="GO:0015074">
    <property type="term" value="P:DNA integration"/>
    <property type="evidence" value="ECO:0007669"/>
    <property type="project" value="InterPro"/>
</dbReference>
<evidence type="ECO:0000313" key="6">
    <source>
        <dbReference type="Proteomes" id="UP000006055"/>
    </source>
</evidence>
<keyword evidence="6" id="KW-1185">Reference proteome</keyword>
<feature type="domain" description="Tyr recombinase" evidence="4">
    <location>
        <begin position="166"/>
        <end position="338"/>
    </location>
</feature>
<dbReference type="GO" id="GO:0006310">
    <property type="term" value="P:DNA recombination"/>
    <property type="evidence" value="ECO:0007669"/>
    <property type="project" value="UniProtKB-KW"/>
</dbReference>
<dbReference type="InterPro" id="IPR013762">
    <property type="entry name" value="Integrase-like_cat_sf"/>
</dbReference>
<gene>
    <name evidence="5" type="ordered locus">Desti_0579</name>
</gene>
<dbReference type="Gene3D" id="1.10.150.130">
    <property type="match status" value="1"/>
</dbReference>
<dbReference type="InterPro" id="IPR011010">
    <property type="entry name" value="DNA_brk_join_enz"/>
</dbReference>
<evidence type="ECO:0000313" key="5">
    <source>
        <dbReference type="EMBL" id="AFM23310.1"/>
    </source>
</evidence>
<dbReference type="STRING" id="706587.Desti_0579"/>
<dbReference type="InterPro" id="IPR050090">
    <property type="entry name" value="Tyrosine_recombinase_XerCD"/>
</dbReference>
<dbReference type="InterPro" id="IPR010998">
    <property type="entry name" value="Integrase_recombinase_N"/>
</dbReference>
<evidence type="ECO:0000256" key="2">
    <source>
        <dbReference type="ARBA" id="ARBA00023125"/>
    </source>
</evidence>
<organism evidence="5 6">
    <name type="scientific">Desulfomonile tiedjei (strain ATCC 49306 / DSM 6799 / DCB-1)</name>
    <dbReference type="NCBI Taxonomy" id="706587"/>
    <lineage>
        <taxon>Bacteria</taxon>
        <taxon>Pseudomonadati</taxon>
        <taxon>Thermodesulfobacteriota</taxon>
        <taxon>Desulfomonilia</taxon>
        <taxon>Desulfomonilales</taxon>
        <taxon>Desulfomonilaceae</taxon>
        <taxon>Desulfomonile</taxon>
    </lineage>
</organism>
<reference evidence="6" key="1">
    <citation type="submission" date="2012-06" db="EMBL/GenBank/DDBJ databases">
        <title>Complete sequence of chromosome of Desulfomonile tiedjei DSM 6799.</title>
        <authorList>
            <person name="Lucas S."/>
            <person name="Copeland A."/>
            <person name="Lapidus A."/>
            <person name="Glavina del Rio T."/>
            <person name="Dalin E."/>
            <person name="Tice H."/>
            <person name="Bruce D."/>
            <person name="Goodwin L."/>
            <person name="Pitluck S."/>
            <person name="Peters L."/>
            <person name="Ovchinnikova G."/>
            <person name="Zeytun A."/>
            <person name="Lu M."/>
            <person name="Kyrpides N."/>
            <person name="Mavromatis K."/>
            <person name="Ivanova N."/>
            <person name="Brettin T."/>
            <person name="Detter J.C."/>
            <person name="Han C."/>
            <person name="Larimer F."/>
            <person name="Land M."/>
            <person name="Hauser L."/>
            <person name="Markowitz V."/>
            <person name="Cheng J.-F."/>
            <person name="Hugenholtz P."/>
            <person name="Woyke T."/>
            <person name="Wu D."/>
            <person name="Spring S."/>
            <person name="Schroeder M."/>
            <person name="Brambilla E."/>
            <person name="Klenk H.-P."/>
            <person name="Eisen J.A."/>
        </authorList>
    </citation>
    <scope>NUCLEOTIDE SEQUENCE [LARGE SCALE GENOMIC DNA]</scope>
    <source>
        <strain evidence="6">ATCC 49306 / DSM 6799 / DCB-1</strain>
    </source>
</reference>
<dbReference type="Gene3D" id="1.10.443.10">
    <property type="entry name" value="Intergrase catalytic core"/>
    <property type="match status" value="1"/>
</dbReference>
<comment type="similarity">
    <text evidence="1">Belongs to the 'phage' integrase family.</text>
</comment>
<dbReference type="KEGG" id="dti:Desti_0579"/>
<dbReference type="PROSITE" id="PS51898">
    <property type="entry name" value="TYR_RECOMBINASE"/>
    <property type="match status" value="1"/>
</dbReference>
<dbReference type="EMBL" id="CP003360">
    <property type="protein sequence ID" value="AFM23310.1"/>
    <property type="molecule type" value="Genomic_DNA"/>
</dbReference>
<dbReference type="SUPFAM" id="SSF56349">
    <property type="entry name" value="DNA breaking-rejoining enzymes"/>
    <property type="match status" value="1"/>
</dbReference>
<keyword evidence="3" id="KW-0233">DNA recombination</keyword>
<dbReference type="PANTHER" id="PTHR30349">
    <property type="entry name" value="PHAGE INTEGRASE-RELATED"/>
    <property type="match status" value="1"/>
</dbReference>
<dbReference type="CDD" id="cd00796">
    <property type="entry name" value="INT_Rci_Hp1_C"/>
    <property type="match status" value="1"/>
</dbReference>
<accession>I4C169</accession>
<dbReference type="eggNOG" id="COG0582">
    <property type="taxonomic scope" value="Bacteria"/>
</dbReference>
<dbReference type="AlphaFoldDB" id="I4C169"/>
<dbReference type="GO" id="GO:0003677">
    <property type="term" value="F:DNA binding"/>
    <property type="evidence" value="ECO:0007669"/>
    <property type="project" value="UniProtKB-KW"/>
</dbReference>